<keyword evidence="2" id="KW-1133">Transmembrane helix</keyword>
<keyword evidence="4" id="KW-1185">Reference proteome</keyword>
<proteinExistence type="predicted"/>
<dbReference type="Proteomes" id="UP000229329">
    <property type="component" value="Unassembled WGS sequence"/>
</dbReference>
<evidence type="ECO:0000313" key="4">
    <source>
        <dbReference type="Proteomes" id="UP000229329"/>
    </source>
</evidence>
<feature type="transmembrane region" description="Helical" evidence="2">
    <location>
        <begin position="95"/>
        <end position="117"/>
    </location>
</feature>
<dbReference type="OrthoDB" id="5684067at2"/>
<evidence type="ECO:0000256" key="1">
    <source>
        <dbReference type="SAM" id="MobiDB-lite"/>
    </source>
</evidence>
<dbReference type="AlphaFoldDB" id="A0A2M8S0Z2"/>
<reference evidence="3 4" key="1">
    <citation type="submission" date="2017-11" db="EMBL/GenBank/DDBJ databases">
        <title>Reclassification of Bisgaard taxon 7 as Conservatibacter flavescens gen. nov., sp. nov.</title>
        <authorList>
            <person name="Christensen H."/>
        </authorList>
    </citation>
    <scope>NUCLEOTIDE SEQUENCE [LARGE SCALE GENOMIC DNA]</scope>
    <source>
        <strain evidence="3 4">7_4</strain>
    </source>
</reference>
<sequence length="118" mass="13559">MSNSLPLDPFVSSKSQKEQQPKKSLSYFLGLGLGKVVVSARHKLSGVSQAIHHSIENDVERRLAEQEEFHDMLHQQQEIAYCEEVERLKRRHLKITIAMTFIGLLMGAISATILFWYY</sequence>
<feature type="region of interest" description="Disordered" evidence="1">
    <location>
        <begin position="1"/>
        <end position="21"/>
    </location>
</feature>
<accession>A0A2M8S0Z2</accession>
<name>A0A2M8S0Z2_9PAST</name>
<gene>
    <name evidence="3" type="ORF">CVP05_09805</name>
</gene>
<comment type="caution">
    <text evidence="3">The sequence shown here is derived from an EMBL/GenBank/DDBJ whole genome shotgun (WGS) entry which is preliminary data.</text>
</comment>
<protein>
    <submittedName>
        <fullName evidence="3">Uncharacterized protein</fullName>
    </submittedName>
</protein>
<organism evidence="3 4">
    <name type="scientific">Conservatibacter flavescens</name>
    <dbReference type="NCBI Taxonomy" id="28161"/>
    <lineage>
        <taxon>Bacteria</taxon>
        <taxon>Pseudomonadati</taxon>
        <taxon>Pseudomonadota</taxon>
        <taxon>Gammaproteobacteria</taxon>
        <taxon>Pasteurellales</taxon>
        <taxon>Pasteurellaceae</taxon>
        <taxon>Conservatibacter</taxon>
    </lineage>
</organism>
<evidence type="ECO:0000313" key="3">
    <source>
        <dbReference type="EMBL" id="PJG84822.1"/>
    </source>
</evidence>
<dbReference type="EMBL" id="PHHA01000021">
    <property type="protein sequence ID" value="PJG84822.1"/>
    <property type="molecule type" value="Genomic_DNA"/>
</dbReference>
<dbReference type="RefSeq" id="WP_100289393.1">
    <property type="nucleotide sequence ID" value="NZ_PHHA01000021.1"/>
</dbReference>
<evidence type="ECO:0000256" key="2">
    <source>
        <dbReference type="SAM" id="Phobius"/>
    </source>
</evidence>
<keyword evidence="2" id="KW-0472">Membrane</keyword>
<keyword evidence="2" id="KW-0812">Transmembrane</keyword>